<dbReference type="CDD" id="cd06581">
    <property type="entry name" value="TM_PBP1_LivM_like"/>
    <property type="match status" value="1"/>
</dbReference>
<feature type="transmembrane region" description="Helical" evidence="6">
    <location>
        <begin position="143"/>
        <end position="159"/>
    </location>
</feature>
<keyword evidence="4 6" id="KW-1133">Transmembrane helix</keyword>
<proteinExistence type="predicted"/>
<feature type="transmembrane region" description="Helical" evidence="6">
    <location>
        <begin position="74"/>
        <end position="93"/>
    </location>
</feature>
<gene>
    <name evidence="7" type="ORF">B6S12_07205</name>
</gene>
<dbReference type="OrthoDB" id="9780757at2"/>
<dbReference type="GO" id="GO:0015658">
    <property type="term" value="F:branched-chain amino acid transmembrane transporter activity"/>
    <property type="evidence" value="ECO:0007669"/>
    <property type="project" value="InterPro"/>
</dbReference>
<comment type="caution">
    <text evidence="7">The sequence shown here is derived from an EMBL/GenBank/DDBJ whole genome shotgun (WGS) entry which is preliminary data.</text>
</comment>
<feature type="transmembrane region" description="Helical" evidence="6">
    <location>
        <begin position="45"/>
        <end position="62"/>
    </location>
</feature>
<keyword evidence="3 6" id="KW-0812">Transmembrane</keyword>
<evidence type="ECO:0000256" key="1">
    <source>
        <dbReference type="ARBA" id="ARBA00004651"/>
    </source>
</evidence>
<evidence type="ECO:0000313" key="7">
    <source>
        <dbReference type="EMBL" id="PZT47787.1"/>
    </source>
</evidence>
<evidence type="ECO:0000313" key="8">
    <source>
        <dbReference type="Proteomes" id="UP000249746"/>
    </source>
</evidence>
<comment type="subcellular location">
    <subcellularLocation>
        <location evidence="1">Cell membrane</location>
        <topology evidence="1">Multi-pass membrane protein</topology>
    </subcellularLocation>
</comment>
<dbReference type="InterPro" id="IPR043428">
    <property type="entry name" value="LivM-like"/>
</dbReference>
<reference evidence="7 8" key="1">
    <citation type="submission" date="2017-03" db="EMBL/GenBank/DDBJ databases">
        <title>Genomic and clinical evidence uncovers the enterohepatic species Helicobacter valdiviensis as a potential human intestinal pathogen.</title>
        <authorList>
            <person name="Fresia P."/>
            <person name="Jara R."/>
            <person name="Sierra R."/>
            <person name="Ferres I."/>
            <person name="Greif G."/>
            <person name="Iraola G."/>
            <person name="Collado L."/>
        </authorList>
    </citation>
    <scope>NUCLEOTIDE SEQUENCE [LARGE SCALE GENOMIC DNA]</scope>
    <source>
        <strain evidence="7 8">WBE14</strain>
    </source>
</reference>
<dbReference type="InterPro" id="IPR001851">
    <property type="entry name" value="ABC_transp_permease"/>
</dbReference>
<feature type="transmembrane region" description="Helical" evidence="6">
    <location>
        <begin position="114"/>
        <end position="137"/>
    </location>
</feature>
<dbReference type="PANTHER" id="PTHR30482">
    <property type="entry name" value="HIGH-AFFINITY BRANCHED-CHAIN AMINO ACID TRANSPORT SYSTEM PERMEASE"/>
    <property type="match status" value="1"/>
</dbReference>
<keyword evidence="5 6" id="KW-0472">Membrane</keyword>
<keyword evidence="8" id="KW-1185">Reference proteome</keyword>
<feature type="transmembrane region" description="Helical" evidence="6">
    <location>
        <begin position="306"/>
        <end position="333"/>
    </location>
</feature>
<dbReference type="GO" id="GO:0005886">
    <property type="term" value="C:plasma membrane"/>
    <property type="evidence" value="ECO:0007669"/>
    <property type="project" value="UniProtKB-SubCell"/>
</dbReference>
<evidence type="ECO:0000256" key="4">
    <source>
        <dbReference type="ARBA" id="ARBA00022989"/>
    </source>
</evidence>
<evidence type="ECO:0000256" key="6">
    <source>
        <dbReference type="SAM" id="Phobius"/>
    </source>
</evidence>
<dbReference type="Pfam" id="PF02653">
    <property type="entry name" value="BPD_transp_2"/>
    <property type="match status" value="1"/>
</dbReference>
<name>A0A2W6MTJ4_9HELI</name>
<dbReference type="AlphaFoldDB" id="A0A2W6MTJ4"/>
<evidence type="ECO:0000256" key="3">
    <source>
        <dbReference type="ARBA" id="ARBA00022692"/>
    </source>
</evidence>
<dbReference type="PANTHER" id="PTHR30482:SF10">
    <property type="entry name" value="HIGH-AFFINITY BRANCHED-CHAIN AMINO ACID TRANSPORT PROTEIN BRAE"/>
    <property type="match status" value="1"/>
</dbReference>
<dbReference type="Proteomes" id="UP000249746">
    <property type="component" value="Unassembled WGS sequence"/>
</dbReference>
<protein>
    <submittedName>
        <fullName evidence="7">Branched-chain amino acid ABC transporter permease</fullName>
    </submittedName>
</protein>
<dbReference type="EMBL" id="NBIU01000021">
    <property type="protein sequence ID" value="PZT47787.1"/>
    <property type="molecule type" value="Genomic_DNA"/>
</dbReference>
<feature type="transmembrane region" description="Helical" evidence="6">
    <location>
        <begin position="224"/>
        <end position="244"/>
    </location>
</feature>
<accession>A0A2W6MTJ4</accession>
<evidence type="ECO:0000256" key="5">
    <source>
        <dbReference type="ARBA" id="ARBA00023136"/>
    </source>
</evidence>
<evidence type="ECO:0000256" key="2">
    <source>
        <dbReference type="ARBA" id="ARBA00022475"/>
    </source>
</evidence>
<feature type="transmembrane region" description="Helical" evidence="6">
    <location>
        <begin position="12"/>
        <end position="33"/>
    </location>
</feature>
<sequence>MGKLQKFYQPNSMGSTLSLHLFIYFCMVIFLFASQTFFNDYSLRILNTILIFVILAVSYNLINGVTGQLSLEPNGFVAVGAYVTALMLLGEDLKWDMFQEADPHPLVLMMSSELLPALLLSGGVAALLAVLLSFPVFRVRGDYLAIVTLGFGFIIKILATNSPEFTNGAIGLNDIPNNQDSIVQGIEGFLLSLTQEGSILPEFLKPAVAYIYEHSFSNGANITVLFWSGILAAVSVILILQIVYSKYGRAMKAVRDDEDAAIAMGINTLKIKTFAFSTSAFLEGVGGGLMAVMLTTIDPKIFGFELTFQLLIIIVLGGLGSTSGAIIGAILVVGGGEWLRFLDQPLVFFGEDFGSYPGLRMVFFSVILVVIMLFAREGIMGKKEIWDLNPTKRFSFLKRSRA</sequence>
<organism evidence="7 8">
    <name type="scientific">Helicobacter valdiviensis</name>
    <dbReference type="NCBI Taxonomy" id="1458358"/>
    <lineage>
        <taxon>Bacteria</taxon>
        <taxon>Pseudomonadati</taxon>
        <taxon>Campylobacterota</taxon>
        <taxon>Epsilonproteobacteria</taxon>
        <taxon>Campylobacterales</taxon>
        <taxon>Helicobacteraceae</taxon>
        <taxon>Helicobacter</taxon>
    </lineage>
</organism>
<feature type="transmembrane region" description="Helical" evidence="6">
    <location>
        <begin position="353"/>
        <end position="375"/>
    </location>
</feature>
<keyword evidence="2" id="KW-1003">Cell membrane</keyword>